<sequence length="277" mass="30830">MLVAYNGTFFGQQWPTHALQCAVPCIMTSDTAKYDQRADVLVYHAPELDWDSFWAAPKPQHQLWALHSMERACLNNMDAGGLNTAAPTELMARYKFYLVFENVFGDPDWVSSTFFRALDAGAVPVVLGAPNVLKFAPGQRSIIRACDFDSAQDLADYLLYLDSNDTAYREYLSWKEAGPSAAFSSLMRTADLSPWCEVCIAAAQRNPRAFDAATQQTLLSHQQTKRAFDQLNARLDQEASIACRGKTAWWEVQPAEGDAALWARDEAVGAPARRMTS</sequence>
<comment type="pathway">
    <text evidence="1">Protein modification; protein glycosylation.</text>
</comment>
<dbReference type="Gene3D" id="3.40.50.11660">
    <property type="entry name" value="Glycosyl transferase family 10, C-terminal domain"/>
    <property type="match status" value="1"/>
</dbReference>
<comment type="subcellular location">
    <subcellularLocation>
        <location evidence="5">Golgi apparatus</location>
        <location evidence="5">Golgi stack membrane</location>
        <topology evidence="5">Single-pass type II membrane protein</topology>
    </subcellularLocation>
</comment>
<gene>
    <name evidence="7" type="ORF">OEZ85_011785</name>
</gene>
<evidence type="ECO:0000313" key="7">
    <source>
        <dbReference type="EMBL" id="WIA11688.1"/>
    </source>
</evidence>
<proteinExistence type="inferred from homology"/>
<reference evidence="7 8" key="1">
    <citation type="submission" date="2023-05" db="EMBL/GenBank/DDBJ databases">
        <title>A 100% complete, gapless, phased diploid assembly of the Scenedesmus obliquus UTEX 3031 genome.</title>
        <authorList>
            <person name="Biondi T.C."/>
            <person name="Hanschen E.R."/>
            <person name="Kwon T."/>
            <person name="Eng W."/>
            <person name="Kruse C.P.S."/>
            <person name="Koehler S.I."/>
            <person name="Kunde Y."/>
            <person name="Gleasner C.D."/>
            <person name="You Mak K.T."/>
            <person name="Polle J."/>
            <person name="Hovde B.T."/>
            <person name="Starkenburg S.R."/>
        </authorList>
    </citation>
    <scope>NUCLEOTIDE SEQUENCE [LARGE SCALE GENOMIC DNA]</scope>
    <source>
        <strain evidence="7 8">DOE0152z</strain>
    </source>
</reference>
<accession>A0ABY8TW52</accession>
<name>A0ABY8TW52_TETOB</name>
<evidence type="ECO:0000259" key="6">
    <source>
        <dbReference type="Pfam" id="PF00852"/>
    </source>
</evidence>
<dbReference type="EMBL" id="CP126210">
    <property type="protein sequence ID" value="WIA11688.1"/>
    <property type="molecule type" value="Genomic_DNA"/>
</dbReference>
<keyword evidence="5" id="KW-0333">Golgi apparatus</keyword>
<protein>
    <recommendedName>
        <fullName evidence="5">Fucosyltransferase</fullName>
        <ecNumber evidence="5">2.4.1.-</ecNumber>
    </recommendedName>
</protein>
<dbReference type="PANTHER" id="PTHR11929">
    <property type="entry name" value="ALPHA- 1,3 -FUCOSYLTRANSFERASE"/>
    <property type="match status" value="1"/>
</dbReference>
<evidence type="ECO:0000313" key="8">
    <source>
        <dbReference type="Proteomes" id="UP001244341"/>
    </source>
</evidence>
<organism evidence="7 8">
    <name type="scientific">Tetradesmus obliquus</name>
    <name type="common">Green alga</name>
    <name type="synonym">Acutodesmus obliquus</name>
    <dbReference type="NCBI Taxonomy" id="3088"/>
    <lineage>
        <taxon>Eukaryota</taxon>
        <taxon>Viridiplantae</taxon>
        <taxon>Chlorophyta</taxon>
        <taxon>core chlorophytes</taxon>
        <taxon>Chlorophyceae</taxon>
        <taxon>CS clade</taxon>
        <taxon>Sphaeropleales</taxon>
        <taxon>Scenedesmaceae</taxon>
        <taxon>Tetradesmus</taxon>
    </lineage>
</organism>
<keyword evidence="4 5" id="KW-0808">Transferase</keyword>
<evidence type="ECO:0000256" key="4">
    <source>
        <dbReference type="ARBA" id="ARBA00022679"/>
    </source>
</evidence>
<evidence type="ECO:0000256" key="1">
    <source>
        <dbReference type="ARBA" id="ARBA00004922"/>
    </source>
</evidence>
<dbReference type="InterPro" id="IPR038577">
    <property type="entry name" value="GT10-like_C_sf"/>
</dbReference>
<dbReference type="InterPro" id="IPR055270">
    <property type="entry name" value="Glyco_tran_10_C"/>
</dbReference>
<dbReference type="PANTHER" id="PTHR11929:SF220">
    <property type="entry name" value="FUCOSYLTRANSFERASE"/>
    <property type="match status" value="1"/>
</dbReference>
<comment type="similarity">
    <text evidence="2 5">Belongs to the glycosyltransferase 10 family.</text>
</comment>
<evidence type="ECO:0000256" key="2">
    <source>
        <dbReference type="ARBA" id="ARBA00008919"/>
    </source>
</evidence>
<keyword evidence="5" id="KW-0812">Transmembrane</keyword>
<dbReference type="InterPro" id="IPR001503">
    <property type="entry name" value="Glyco_trans_10"/>
</dbReference>
<dbReference type="SUPFAM" id="SSF53756">
    <property type="entry name" value="UDP-Glycosyltransferase/glycogen phosphorylase"/>
    <property type="match status" value="1"/>
</dbReference>
<dbReference type="Proteomes" id="UP001244341">
    <property type="component" value="Chromosome 3b"/>
</dbReference>
<dbReference type="Pfam" id="PF00852">
    <property type="entry name" value="Glyco_transf_10"/>
    <property type="match status" value="1"/>
</dbReference>
<evidence type="ECO:0000256" key="5">
    <source>
        <dbReference type="RuleBase" id="RU003832"/>
    </source>
</evidence>
<evidence type="ECO:0000256" key="3">
    <source>
        <dbReference type="ARBA" id="ARBA00022676"/>
    </source>
</evidence>
<dbReference type="EC" id="2.4.1.-" evidence="5"/>
<keyword evidence="5" id="KW-0472">Membrane</keyword>
<feature type="domain" description="Fucosyltransferase C-terminal" evidence="6">
    <location>
        <begin position="84"/>
        <end position="207"/>
    </location>
</feature>
<keyword evidence="3 5" id="KW-0328">Glycosyltransferase</keyword>
<keyword evidence="8" id="KW-1185">Reference proteome</keyword>